<evidence type="ECO:0000256" key="1">
    <source>
        <dbReference type="SAM" id="MobiDB-lite"/>
    </source>
</evidence>
<feature type="compositionally biased region" description="Pro residues" evidence="1">
    <location>
        <begin position="1"/>
        <end position="11"/>
    </location>
</feature>
<accession>A0A1G7FCU7</accession>
<dbReference type="OrthoDB" id="7366734at2"/>
<name>A0A1G7FCU7_9PROT</name>
<sequence length="131" mass="14614">MTTPQEPPTPDRAPDTTPDTAADTTPDTAASPDPVLPPDPSAEFEDEADLVPDEVRQHTIDVRFSIPLFGRHYYLVIMGGTDLRNPDRRERDRQRHPLLTLGNVLFLAWFVAAVYAVSVLAFLFMEGLWGP</sequence>
<evidence type="ECO:0000256" key="2">
    <source>
        <dbReference type="SAM" id="Phobius"/>
    </source>
</evidence>
<organism evidence="3 4">
    <name type="scientific">Rhodospira trueperi</name>
    <dbReference type="NCBI Taxonomy" id="69960"/>
    <lineage>
        <taxon>Bacteria</taxon>
        <taxon>Pseudomonadati</taxon>
        <taxon>Pseudomonadota</taxon>
        <taxon>Alphaproteobacteria</taxon>
        <taxon>Rhodospirillales</taxon>
        <taxon>Rhodospirillaceae</taxon>
        <taxon>Rhodospira</taxon>
    </lineage>
</organism>
<protein>
    <submittedName>
        <fullName evidence="3">Uncharacterized protein</fullName>
    </submittedName>
</protein>
<dbReference type="STRING" id="69960.SAMN05421720_11112"/>
<feature type="transmembrane region" description="Helical" evidence="2">
    <location>
        <begin position="98"/>
        <end position="125"/>
    </location>
</feature>
<proteinExistence type="predicted"/>
<keyword evidence="2" id="KW-1133">Transmembrane helix</keyword>
<dbReference type="AlphaFoldDB" id="A0A1G7FCU7"/>
<keyword evidence="4" id="KW-1185">Reference proteome</keyword>
<dbReference type="Proteomes" id="UP000199412">
    <property type="component" value="Unassembled WGS sequence"/>
</dbReference>
<keyword evidence="2" id="KW-0472">Membrane</keyword>
<gene>
    <name evidence="3" type="ORF">SAMN05421720_11112</name>
</gene>
<keyword evidence="2" id="KW-0812">Transmembrane</keyword>
<evidence type="ECO:0000313" key="3">
    <source>
        <dbReference type="EMBL" id="SDE73712.1"/>
    </source>
</evidence>
<feature type="region of interest" description="Disordered" evidence="1">
    <location>
        <begin position="1"/>
        <end position="50"/>
    </location>
</feature>
<reference evidence="3 4" key="1">
    <citation type="submission" date="2016-10" db="EMBL/GenBank/DDBJ databases">
        <authorList>
            <person name="de Groot N.N."/>
        </authorList>
    </citation>
    <scope>NUCLEOTIDE SEQUENCE [LARGE SCALE GENOMIC DNA]</scope>
    <source>
        <strain evidence="3 4">ATCC 700224</strain>
    </source>
</reference>
<dbReference type="RefSeq" id="WP_092787282.1">
    <property type="nucleotide sequence ID" value="NZ_FNAP01000011.1"/>
</dbReference>
<feature type="compositionally biased region" description="Low complexity" evidence="1">
    <location>
        <begin position="15"/>
        <end position="33"/>
    </location>
</feature>
<dbReference type="EMBL" id="FNAP01000011">
    <property type="protein sequence ID" value="SDE73712.1"/>
    <property type="molecule type" value="Genomic_DNA"/>
</dbReference>
<evidence type="ECO:0000313" key="4">
    <source>
        <dbReference type="Proteomes" id="UP000199412"/>
    </source>
</evidence>